<evidence type="ECO:0000256" key="2">
    <source>
        <dbReference type="ARBA" id="ARBA00008869"/>
    </source>
</evidence>
<evidence type="ECO:0000256" key="6">
    <source>
        <dbReference type="ARBA" id="ARBA00022741"/>
    </source>
</evidence>
<dbReference type="InterPro" id="IPR003593">
    <property type="entry name" value="AAA+_ATPase"/>
</dbReference>
<evidence type="ECO:0000256" key="9">
    <source>
        <dbReference type="ARBA" id="ARBA00023136"/>
    </source>
</evidence>
<comment type="similarity">
    <text evidence="2">Belongs to the ABC transporter superfamily. ABCA family.</text>
</comment>
<protein>
    <recommendedName>
        <fullName evidence="12">ABC transporter domain-containing protein</fullName>
    </recommendedName>
</protein>
<comment type="subcellular location">
    <subcellularLocation>
        <location evidence="1">Membrane</location>
        <topology evidence="1">Multi-pass membrane protein</topology>
    </subcellularLocation>
</comment>
<dbReference type="PANTHER" id="PTHR19229:SF36">
    <property type="entry name" value="ATP-BINDING CASSETTE SUB-FAMILY A MEMBER 2"/>
    <property type="match status" value="1"/>
</dbReference>
<dbReference type="SMART" id="SM00382">
    <property type="entry name" value="AAA"/>
    <property type="match status" value="2"/>
</dbReference>
<evidence type="ECO:0000313" key="13">
    <source>
        <dbReference type="EMBL" id="KAH7089061.1"/>
    </source>
</evidence>
<evidence type="ECO:0000256" key="4">
    <source>
        <dbReference type="ARBA" id="ARBA00022692"/>
    </source>
</evidence>
<dbReference type="CDD" id="cd03263">
    <property type="entry name" value="ABC_subfamily_A"/>
    <property type="match status" value="2"/>
</dbReference>
<evidence type="ECO:0000256" key="10">
    <source>
        <dbReference type="SAM" id="MobiDB-lite"/>
    </source>
</evidence>
<feature type="transmembrane region" description="Helical" evidence="11">
    <location>
        <begin position="1088"/>
        <end position="1108"/>
    </location>
</feature>
<keyword evidence="9 11" id="KW-0472">Membrane</keyword>
<feature type="region of interest" description="Disordered" evidence="10">
    <location>
        <begin position="1230"/>
        <end position="1251"/>
    </location>
</feature>
<feature type="transmembrane region" description="Helical" evidence="11">
    <location>
        <begin position="369"/>
        <end position="392"/>
    </location>
</feature>
<dbReference type="PANTHER" id="PTHR19229">
    <property type="entry name" value="ATP-BINDING CASSETTE TRANSPORTER SUBFAMILY A ABCA"/>
    <property type="match status" value="1"/>
</dbReference>
<evidence type="ECO:0000313" key="14">
    <source>
        <dbReference type="Proteomes" id="UP000813461"/>
    </source>
</evidence>
<feature type="transmembrane region" description="Helical" evidence="11">
    <location>
        <begin position="1115"/>
        <end position="1134"/>
    </location>
</feature>
<dbReference type="PROSITE" id="PS00211">
    <property type="entry name" value="ABC_TRANSPORTER_1"/>
    <property type="match status" value="2"/>
</dbReference>
<dbReference type="GO" id="GO:0005319">
    <property type="term" value="F:lipid transporter activity"/>
    <property type="evidence" value="ECO:0007669"/>
    <property type="project" value="TreeGrafter"/>
</dbReference>
<gene>
    <name evidence="13" type="ORF">FB567DRAFT_323831</name>
</gene>
<evidence type="ECO:0000256" key="7">
    <source>
        <dbReference type="ARBA" id="ARBA00022840"/>
    </source>
</evidence>
<dbReference type="InterPro" id="IPR013525">
    <property type="entry name" value="ABC2_TM"/>
</dbReference>
<feature type="transmembrane region" description="Helical" evidence="11">
    <location>
        <begin position="1154"/>
        <end position="1176"/>
    </location>
</feature>
<feature type="transmembrane region" description="Helical" evidence="11">
    <location>
        <begin position="1011"/>
        <end position="1029"/>
    </location>
</feature>
<feature type="transmembrane region" description="Helical" evidence="11">
    <location>
        <begin position="318"/>
        <end position="338"/>
    </location>
</feature>
<dbReference type="InterPro" id="IPR027417">
    <property type="entry name" value="P-loop_NTPase"/>
</dbReference>
<dbReference type="Proteomes" id="UP000813461">
    <property type="component" value="Unassembled WGS sequence"/>
</dbReference>
<dbReference type="GO" id="GO:0140359">
    <property type="term" value="F:ABC-type transporter activity"/>
    <property type="evidence" value="ECO:0007669"/>
    <property type="project" value="InterPro"/>
</dbReference>
<dbReference type="GO" id="GO:0016887">
    <property type="term" value="F:ATP hydrolysis activity"/>
    <property type="evidence" value="ECO:0007669"/>
    <property type="project" value="InterPro"/>
</dbReference>
<reference evidence="13" key="1">
    <citation type="journal article" date="2021" name="Nat. Commun.">
        <title>Genetic determinants of endophytism in the Arabidopsis root mycobiome.</title>
        <authorList>
            <person name="Mesny F."/>
            <person name="Miyauchi S."/>
            <person name="Thiergart T."/>
            <person name="Pickel B."/>
            <person name="Atanasova L."/>
            <person name="Karlsson M."/>
            <person name="Huettel B."/>
            <person name="Barry K.W."/>
            <person name="Haridas S."/>
            <person name="Chen C."/>
            <person name="Bauer D."/>
            <person name="Andreopoulos W."/>
            <person name="Pangilinan J."/>
            <person name="LaButti K."/>
            <person name="Riley R."/>
            <person name="Lipzen A."/>
            <person name="Clum A."/>
            <person name="Drula E."/>
            <person name="Henrissat B."/>
            <person name="Kohler A."/>
            <person name="Grigoriev I.V."/>
            <person name="Martin F.M."/>
            <person name="Hacquard S."/>
        </authorList>
    </citation>
    <scope>NUCLEOTIDE SEQUENCE</scope>
    <source>
        <strain evidence="13">MPI-SDFR-AT-0120</strain>
    </source>
</reference>
<accession>A0A8K0VZG8</accession>
<organism evidence="13 14">
    <name type="scientific">Paraphoma chrysanthemicola</name>
    <dbReference type="NCBI Taxonomy" id="798071"/>
    <lineage>
        <taxon>Eukaryota</taxon>
        <taxon>Fungi</taxon>
        <taxon>Dikarya</taxon>
        <taxon>Ascomycota</taxon>
        <taxon>Pezizomycotina</taxon>
        <taxon>Dothideomycetes</taxon>
        <taxon>Pleosporomycetidae</taxon>
        <taxon>Pleosporales</taxon>
        <taxon>Pleosporineae</taxon>
        <taxon>Phaeosphaeriaceae</taxon>
        <taxon>Paraphoma</taxon>
    </lineage>
</organism>
<dbReference type="SUPFAM" id="SSF52540">
    <property type="entry name" value="P-loop containing nucleoside triphosphate hydrolases"/>
    <property type="match status" value="2"/>
</dbReference>
<feature type="domain" description="ABC transporter" evidence="12">
    <location>
        <begin position="462"/>
        <end position="699"/>
    </location>
</feature>
<feature type="transmembrane region" description="Helical" evidence="11">
    <location>
        <begin position="836"/>
        <end position="857"/>
    </location>
</feature>
<feature type="domain" description="ABC transporter" evidence="12">
    <location>
        <begin position="1263"/>
        <end position="1495"/>
    </location>
</feature>
<feature type="transmembrane region" description="Helical" evidence="11">
    <location>
        <begin position="419"/>
        <end position="439"/>
    </location>
</feature>
<feature type="transmembrane region" description="Helical" evidence="11">
    <location>
        <begin position="235"/>
        <end position="256"/>
    </location>
</feature>
<evidence type="ECO:0000256" key="11">
    <source>
        <dbReference type="SAM" id="Phobius"/>
    </source>
</evidence>
<evidence type="ECO:0000256" key="5">
    <source>
        <dbReference type="ARBA" id="ARBA00022737"/>
    </source>
</evidence>
<sequence length="1625" mass="181267">MNLALLIRQIWTLAWKDLLVVLNSKRRITTIIRAFTIPTIFVVYFAIIIKVYWPKETYGIGTPSTIRPLAEAIRDAPGDRRTLALCNYGPSGGDIDKVIELVSAKATGVDGQIIRVLRDPDELLTVCKSSLSAVTRCYGAAEFYSSATEGGIWNYTIRVDGAHGYKINVQNNRNDAEIFPIPLQHAIDAAIAEVGLDHGSRRLPDNIQEYPFTSETQQQWDDKLVTEIQNANTKYIAVVWYIGFIGLCYQLVGVMAREREMGMASLVESMMPNLNRWEPQLARLLGHWLAFTIVYFPSWIIISIIAKFGLFPKTNPAILIIFNVLSGFSLNSFSILGASVFKRAQLSGITVTVVALVLGVVAQISAKTLSTAAVVILSILFTPMTFVFHQIWLSRWEYRQISPNLAEAAPYATWRVPGVVFWICMLLQTIVYPILAAYVERAMFYTDSHGRRTVYDDSAQPIVLDKFTKHYPPNWWFRWVAPLFGIKKKTVHAVNDISLAPMKGQIMCLVGANGCGKSTTLNAIAGLGDVTSGSITVNGNGGIGLCPQQNVLWEHLTVAQHARIFNRIKSTEISPTADADISQLIYDCGLTHKIQAMSTTLSGGQKRKLQLVIMLTGGSRVCCVDEISGGLDPLSRRKIWDIMLAARGTRTIVLTTHFLDEAEFLADHMVIMSKGSMVAGGSVSELKSKLGDGYRFRFLHGTGYSELPDIEHLFLGDHKDELFDQTIFTVADDLRSVKIIKELEKQNIKNYQVTGPTIEEVFMKLAEDPEVSFARGEKANSHRDLVPVSSHLKEKRARVSTTEALDEPLMTGQPISFVQQSWIFFKKRMTVLKRNYLPYTFAFLIPIIATACISILVKDKAYPGCSPRQQAQEADFETLSKKTNYKPLLLVGPTSALATVNFTAFAGMLPEQFRGAGSSLGSLQDYVQVVNTIDEYHAYIQANFSKVTPGGFFLSDEPVFSFYSNLGFLGLYSAIFTQNAVNMLLSNTTIATSFKSFNVPWPDDATNQIQFIFYFCLIMSCYPAFFALYPTRERLLKIRALQYSNGARPLPLWLAYLCFDWLNILITSVIMIIVLVASAPNNWWNPGYLFVVLFLYGITSLLWAYAISLIAKSQLSAFAISAGLQAFLLLMYFTGIMNMQSNLPAHEVDNAIKIFNFTFNLISPIANLVRALIISMNMFSSLCRGSPPVRASYPGEITLYGGPILYLIGQSLVLFLVLMTVDHKWTASWGRKTKSAPDAEDRPTREPEVSQEIERISHASDGLRAQNLTRTFKHRNGGIMTAVDDLTFGIKRGEVFAIVGPNGAGKSTTIDMLRGEIQPSQKGGSLHLEDINMIKDRRTARARMGVCPQFDAVDQMTCVEHLEFYAGIRGVSDPRRNAQQIIRAVGLERFASSMASKLSGGNKRKLSLGIALIGNPQLVLLDEPSSGMDPLAKRTMWKTLAEFVPGRSVLLTTHSMEEADCLGDRVGVLAQTLLDVGTTEHLRQKHGYGFHIQLICKSAPHTSTEEMDLVKRWIEDRIPGAKEEGYAYHGQVRYNIPAHDPSQHPDEVQNEKEGLSVGKLFVLLEENKEQLGLEFYSVSPSTFDEVFLRVMEKHHVGEERAPVVKKDWKYWCKTVGKVLLPFVFI</sequence>
<evidence type="ECO:0000256" key="8">
    <source>
        <dbReference type="ARBA" id="ARBA00022989"/>
    </source>
</evidence>
<feature type="transmembrane region" description="Helical" evidence="11">
    <location>
        <begin position="285"/>
        <end position="306"/>
    </location>
</feature>
<comment type="caution">
    <text evidence="13">The sequence shown here is derived from an EMBL/GenBank/DDBJ whole genome shotgun (WGS) entry which is preliminary data.</text>
</comment>
<feature type="compositionally biased region" description="Basic and acidic residues" evidence="10">
    <location>
        <begin position="1235"/>
        <end position="1251"/>
    </location>
</feature>
<dbReference type="OrthoDB" id="8061355at2759"/>
<keyword evidence="3" id="KW-0813">Transport</keyword>
<feature type="transmembrane region" description="Helical" evidence="11">
    <location>
        <begin position="1197"/>
        <end position="1219"/>
    </location>
</feature>
<dbReference type="Gene3D" id="3.40.50.300">
    <property type="entry name" value="P-loop containing nucleotide triphosphate hydrolases"/>
    <property type="match status" value="2"/>
</dbReference>
<dbReference type="PROSITE" id="PS50893">
    <property type="entry name" value="ABC_TRANSPORTER_2"/>
    <property type="match status" value="2"/>
</dbReference>
<evidence type="ECO:0000256" key="1">
    <source>
        <dbReference type="ARBA" id="ARBA00004141"/>
    </source>
</evidence>
<feature type="transmembrane region" description="Helical" evidence="11">
    <location>
        <begin position="31"/>
        <end position="53"/>
    </location>
</feature>
<name>A0A8K0VZG8_9PLEO</name>
<dbReference type="EMBL" id="JAGMVJ010000007">
    <property type="protein sequence ID" value="KAH7089061.1"/>
    <property type="molecule type" value="Genomic_DNA"/>
</dbReference>
<evidence type="ECO:0000259" key="12">
    <source>
        <dbReference type="PROSITE" id="PS50893"/>
    </source>
</evidence>
<dbReference type="GO" id="GO:0005524">
    <property type="term" value="F:ATP binding"/>
    <property type="evidence" value="ECO:0007669"/>
    <property type="project" value="UniProtKB-KW"/>
</dbReference>
<dbReference type="InterPro" id="IPR017871">
    <property type="entry name" value="ABC_transporter-like_CS"/>
</dbReference>
<evidence type="ECO:0000256" key="3">
    <source>
        <dbReference type="ARBA" id="ARBA00022448"/>
    </source>
</evidence>
<proteinExistence type="inferred from homology"/>
<dbReference type="GO" id="GO:0016020">
    <property type="term" value="C:membrane"/>
    <property type="evidence" value="ECO:0007669"/>
    <property type="project" value="UniProtKB-SubCell"/>
</dbReference>
<dbReference type="Pfam" id="PF00005">
    <property type="entry name" value="ABC_tran"/>
    <property type="match status" value="2"/>
</dbReference>
<keyword evidence="14" id="KW-1185">Reference proteome</keyword>
<keyword evidence="4 11" id="KW-0812">Transmembrane</keyword>
<keyword evidence="8 11" id="KW-1133">Transmembrane helix</keyword>
<keyword evidence="7" id="KW-0067">ATP-binding</keyword>
<keyword evidence="6" id="KW-0547">Nucleotide-binding</keyword>
<feature type="transmembrane region" description="Helical" evidence="11">
    <location>
        <begin position="1050"/>
        <end position="1076"/>
    </location>
</feature>
<feature type="transmembrane region" description="Helical" evidence="11">
    <location>
        <begin position="344"/>
        <end position="362"/>
    </location>
</feature>
<dbReference type="InterPro" id="IPR026082">
    <property type="entry name" value="ABCA"/>
</dbReference>
<dbReference type="InterPro" id="IPR003439">
    <property type="entry name" value="ABC_transporter-like_ATP-bd"/>
</dbReference>
<keyword evidence="5" id="KW-0677">Repeat</keyword>
<dbReference type="Pfam" id="PF12698">
    <property type="entry name" value="ABC2_membrane_3"/>
    <property type="match status" value="1"/>
</dbReference>